<dbReference type="Pfam" id="PF03435">
    <property type="entry name" value="Sacchrp_dh_NADP"/>
    <property type="match status" value="1"/>
</dbReference>
<evidence type="ECO:0000259" key="1">
    <source>
        <dbReference type="Pfam" id="PF03435"/>
    </source>
</evidence>
<dbReference type="KEGG" id="naci:NUH88_09235"/>
<evidence type="ECO:0000313" key="3">
    <source>
        <dbReference type="Proteomes" id="UP001060336"/>
    </source>
</evidence>
<reference evidence="2" key="1">
    <citation type="submission" date="2022-08" db="EMBL/GenBank/DDBJ databases">
        <title>Nisaea acidiphila sp. nov., isolated from a marine algal debris and emended description of the genus Nisaea Urios et al. 2008.</title>
        <authorList>
            <person name="Kwon K."/>
        </authorList>
    </citation>
    <scope>NUCLEOTIDE SEQUENCE</scope>
    <source>
        <strain evidence="2">MEBiC11861</strain>
    </source>
</reference>
<dbReference type="SUPFAM" id="SSF51735">
    <property type="entry name" value="NAD(P)-binding Rossmann-fold domains"/>
    <property type="match status" value="1"/>
</dbReference>
<protein>
    <submittedName>
        <fullName evidence="2">Saccharopine dehydrogenase NADP-binding domain-containing protein</fullName>
    </submittedName>
</protein>
<dbReference type="RefSeq" id="WP_257771602.1">
    <property type="nucleotide sequence ID" value="NZ_CP102480.1"/>
</dbReference>
<dbReference type="InterPro" id="IPR036291">
    <property type="entry name" value="NAD(P)-bd_dom_sf"/>
</dbReference>
<dbReference type="Proteomes" id="UP001060336">
    <property type="component" value="Chromosome"/>
</dbReference>
<organism evidence="2 3">
    <name type="scientific">Nisaea acidiphila</name>
    <dbReference type="NCBI Taxonomy" id="1862145"/>
    <lineage>
        <taxon>Bacteria</taxon>
        <taxon>Pseudomonadati</taxon>
        <taxon>Pseudomonadota</taxon>
        <taxon>Alphaproteobacteria</taxon>
        <taxon>Rhodospirillales</taxon>
        <taxon>Thalassobaculaceae</taxon>
        <taxon>Nisaea</taxon>
    </lineage>
</organism>
<feature type="domain" description="Saccharopine dehydrogenase NADP binding" evidence="1">
    <location>
        <begin position="5"/>
        <end position="125"/>
    </location>
</feature>
<dbReference type="PANTHER" id="PTHR43796">
    <property type="entry name" value="CARBOXYNORSPERMIDINE SYNTHASE"/>
    <property type="match status" value="1"/>
</dbReference>
<name>A0A9J7B2I0_9PROT</name>
<dbReference type="EMBL" id="CP102480">
    <property type="protein sequence ID" value="UUX51869.1"/>
    <property type="molecule type" value="Genomic_DNA"/>
</dbReference>
<evidence type="ECO:0000313" key="2">
    <source>
        <dbReference type="EMBL" id="UUX51869.1"/>
    </source>
</evidence>
<dbReference type="AlphaFoldDB" id="A0A9J7B2I0"/>
<sequence length="369" mass="39513">MSTRVLVLGGYGTFGSFICRNLSEDEGLTVIVAGRSLEKARDLAESLPAAEAEQIDVTEPLGPVLARIRPDIVIHTSGPFQGQSYAVAEACIEAGCHYIDLADGRDFVTGIGRLDGVAKAKGVTVVSGASSVPCLTSTIADHYRSRFSCLTRLDYAIATAQRTGRGLATTTAILGYVGRPFTTLIDGSRRTVHGWQGLTARRYGDLGTRLLGYCDIPDLELFPERYPDLRTIRFRAGLEVPFSHLGLWGLSWLVRFGLVRSLVPLAPLLLKASNLFDRFGSDASAFHMTMSGTDEAGAETSLTLELVARSGDGPNIPCIPSILLARKLAVKSLGASGAMPCVGLIALEEYLAALAPLDISWKETEQRPA</sequence>
<dbReference type="InterPro" id="IPR005097">
    <property type="entry name" value="Sacchrp_dh_NADP-bd"/>
</dbReference>
<accession>A0A9J7B2I0</accession>
<keyword evidence="3" id="KW-1185">Reference proteome</keyword>
<dbReference type="Gene3D" id="3.40.50.720">
    <property type="entry name" value="NAD(P)-binding Rossmann-like Domain"/>
    <property type="match status" value="1"/>
</dbReference>
<dbReference type="PANTHER" id="PTHR43796:SF2">
    <property type="entry name" value="CARBOXYNORSPERMIDINE SYNTHASE"/>
    <property type="match status" value="1"/>
</dbReference>
<gene>
    <name evidence="2" type="ORF">NUH88_09235</name>
</gene>
<proteinExistence type="predicted"/>